<evidence type="ECO:0000313" key="1">
    <source>
        <dbReference type="EMBL" id="BBI60782.1"/>
    </source>
</evidence>
<sequence length="63" mass="7364">MFLAEKGGGWGSAFKPKSPEMLKLSQHIYQRRIKGWIQERQVMMVKRRKITHYLNSSIATSVK</sequence>
<proteinExistence type="predicted"/>
<protein>
    <submittedName>
        <fullName evidence="1">Uncharacterized protein</fullName>
    </submittedName>
</protein>
<dbReference type="AlphaFoldDB" id="A0A455U3Z4"/>
<gene>
    <name evidence="1" type="ORF">HSBAA_20880</name>
</gene>
<accession>A0A455U3Z4</accession>
<dbReference type="EMBL" id="AP019514">
    <property type="protein sequence ID" value="BBI60782.1"/>
    <property type="molecule type" value="Genomic_DNA"/>
</dbReference>
<organism evidence="1 2">
    <name type="scientific">Vreelandella sulfidaeris</name>
    <dbReference type="NCBI Taxonomy" id="115553"/>
    <lineage>
        <taxon>Bacteria</taxon>
        <taxon>Pseudomonadati</taxon>
        <taxon>Pseudomonadota</taxon>
        <taxon>Gammaproteobacteria</taxon>
        <taxon>Oceanospirillales</taxon>
        <taxon>Halomonadaceae</taxon>
        <taxon>Vreelandella</taxon>
    </lineage>
</organism>
<dbReference type="KEGG" id="hsr:HSBAA_20880"/>
<evidence type="ECO:0000313" key="2">
    <source>
        <dbReference type="Proteomes" id="UP000320231"/>
    </source>
</evidence>
<dbReference type="Proteomes" id="UP000320231">
    <property type="component" value="Chromosome"/>
</dbReference>
<name>A0A455U3Z4_9GAMM</name>
<reference evidence="1 2" key="1">
    <citation type="journal article" date="2019" name="Microbiol. Resour. Announc.">
        <title>Complete Genome Sequence of Halomonas sulfidaeris Strain Esulfide1 Isolated from a Metal Sulfide Rock at a Depth of 2,200 Meters, Obtained Using Nanopore Sequencing.</title>
        <authorList>
            <person name="Saito M."/>
            <person name="Nishigata A."/>
            <person name="Galipon J."/>
            <person name="Arakawa K."/>
        </authorList>
    </citation>
    <scope>NUCLEOTIDE SEQUENCE [LARGE SCALE GENOMIC DNA]</scope>
    <source>
        <strain evidence="1 2">ATCC BAA-803</strain>
    </source>
</reference>